<dbReference type="InterPro" id="IPR037049">
    <property type="entry name" value="DUF1214_C_sf"/>
</dbReference>
<dbReference type="Gene3D" id="2.60.120.600">
    <property type="entry name" value="Domain of unknown function DUF1214, C-terminal domain"/>
    <property type="match status" value="1"/>
</dbReference>
<protein>
    <recommendedName>
        <fullName evidence="5">DUF1254 domain-containing protein</fullName>
    </recommendedName>
</protein>
<feature type="domain" description="DUF1214" evidence="1">
    <location>
        <begin position="333"/>
        <end position="452"/>
    </location>
</feature>
<keyword evidence="4" id="KW-1185">Reference proteome</keyword>
<evidence type="ECO:0000259" key="1">
    <source>
        <dbReference type="Pfam" id="PF06742"/>
    </source>
</evidence>
<dbReference type="PANTHER" id="PTHR36509:SF2">
    <property type="entry name" value="BLL3101 PROTEIN"/>
    <property type="match status" value="1"/>
</dbReference>
<reference evidence="3 4" key="1">
    <citation type="submission" date="2024-07" db="EMBL/GenBank/DDBJ databases">
        <title>Section-level genome sequencing and comparative genomics of Aspergillus sections Usti and Cavernicolus.</title>
        <authorList>
            <consortium name="Lawrence Berkeley National Laboratory"/>
            <person name="Nybo J.L."/>
            <person name="Vesth T.C."/>
            <person name="Theobald S."/>
            <person name="Frisvad J.C."/>
            <person name="Larsen T.O."/>
            <person name="Kjaerboelling I."/>
            <person name="Rothschild-Mancinelli K."/>
            <person name="Lyhne E.K."/>
            <person name="Kogle M.E."/>
            <person name="Barry K."/>
            <person name="Clum A."/>
            <person name="Na H."/>
            <person name="Ledsgaard L."/>
            <person name="Lin J."/>
            <person name="Lipzen A."/>
            <person name="Kuo A."/>
            <person name="Riley R."/>
            <person name="Mondo S."/>
            <person name="Labutti K."/>
            <person name="Haridas S."/>
            <person name="Pangalinan J."/>
            <person name="Salamov A.A."/>
            <person name="Simmons B.A."/>
            <person name="Magnuson J.K."/>
            <person name="Chen J."/>
            <person name="Drula E."/>
            <person name="Henrissat B."/>
            <person name="Wiebenga A."/>
            <person name="Lubbers R.J."/>
            <person name="Gomes A.C."/>
            <person name="Makela M.R."/>
            <person name="Stajich J."/>
            <person name="Grigoriev I.V."/>
            <person name="Mortensen U.H."/>
            <person name="De Vries R.P."/>
            <person name="Baker S.E."/>
            <person name="Andersen M.R."/>
        </authorList>
    </citation>
    <scope>NUCLEOTIDE SEQUENCE [LARGE SCALE GENOMIC DNA]</scope>
    <source>
        <strain evidence="3 4">CBS 123904</strain>
    </source>
</reference>
<dbReference type="Pfam" id="PF06742">
    <property type="entry name" value="DUF1214"/>
    <property type="match status" value="1"/>
</dbReference>
<accession>A0ABR4K8Y1</accession>
<sequence length="475" mass="53007">MEASTPQDALAFAYLYGYPVYAYAQYVKTIPDAKPNVAYPFRNLATPDDRAVVRPNVDTLYTPLFYDISQADLEFVIPEIEDRYWLWPYYDLYGNNFANIGSLQGFRPGRYLLRHTDNNFGVQAQDVKDGYLAYVNSPTPYGMLLNRILVKYRTPEDLAKVHLIQDSMLFTPVSRPMGPHKDIPPLDLPAMLNTIDDSTPETLARSILILLATFHNNNPSIVPTDREAINQTLTLAGISMETNTFIQPPNTSLPHTISTANTLASTSRQPLGLSERMGNDWTQPASAISGNFTSFYAARMFSAQRGYLILTRDQAAYPAYTVPDAVSGSDRFSIAGDEAYVLTFTSGPPRVHDVNVNGNETQIGGFWSLTIYGVDQFLVPNGRHVWNLGDRSGLRDLEGQPLRNNKRQGEAQVFKILIQAADVRPPENWVGNWLPAPSGGGVFMISFRFYGACEEMFDGRWVYPVVEKVGAVKGK</sequence>
<feature type="domain" description="DUF1254" evidence="2">
    <location>
        <begin position="36"/>
        <end position="172"/>
    </location>
</feature>
<organism evidence="3 4">
    <name type="scientific">Aspergillus pseudoustus</name>
    <dbReference type="NCBI Taxonomy" id="1810923"/>
    <lineage>
        <taxon>Eukaryota</taxon>
        <taxon>Fungi</taxon>
        <taxon>Dikarya</taxon>
        <taxon>Ascomycota</taxon>
        <taxon>Pezizomycotina</taxon>
        <taxon>Eurotiomycetes</taxon>
        <taxon>Eurotiomycetidae</taxon>
        <taxon>Eurotiales</taxon>
        <taxon>Aspergillaceae</taxon>
        <taxon>Aspergillus</taxon>
        <taxon>Aspergillus subgen. Nidulantes</taxon>
    </lineage>
</organism>
<dbReference type="SUPFAM" id="SSF160935">
    <property type="entry name" value="VPA0735-like"/>
    <property type="match status" value="1"/>
</dbReference>
<dbReference type="Pfam" id="PF06863">
    <property type="entry name" value="DUF1254"/>
    <property type="match status" value="1"/>
</dbReference>
<gene>
    <name evidence="3" type="ORF">BJY01DRAFT_234163</name>
</gene>
<name>A0ABR4K8Y1_9EURO</name>
<dbReference type="InterPro" id="IPR010679">
    <property type="entry name" value="DUF1254"/>
</dbReference>
<evidence type="ECO:0000259" key="2">
    <source>
        <dbReference type="Pfam" id="PF06863"/>
    </source>
</evidence>
<dbReference type="InterPro" id="IPR010621">
    <property type="entry name" value="DUF1214"/>
</dbReference>
<proteinExistence type="predicted"/>
<comment type="caution">
    <text evidence="3">The sequence shown here is derived from an EMBL/GenBank/DDBJ whole genome shotgun (WGS) entry which is preliminary data.</text>
</comment>
<dbReference type="InterPro" id="IPR037050">
    <property type="entry name" value="DUF1254_sf"/>
</dbReference>
<evidence type="ECO:0000313" key="4">
    <source>
        <dbReference type="Proteomes" id="UP001610446"/>
    </source>
</evidence>
<dbReference type="EMBL" id="JBFXLU010000054">
    <property type="protein sequence ID" value="KAL2847767.1"/>
    <property type="molecule type" value="Genomic_DNA"/>
</dbReference>
<evidence type="ECO:0008006" key="5">
    <source>
        <dbReference type="Google" id="ProtNLM"/>
    </source>
</evidence>
<dbReference type="PANTHER" id="PTHR36509">
    <property type="entry name" value="BLL3101 PROTEIN"/>
    <property type="match status" value="1"/>
</dbReference>
<evidence type="ECO:0000313" key="3">
    <source>
        <dbReference type="EMBL" id="KAL2847767.1"/>
    </source>
</evidence>
<dbReference type="Gene3D" id="2.60.40.1610">
    <property type="entry name" value="Domain of unknown function DUF1254"/>
    <property type="match status" value="1"/>
</dbReference>
<dbReference type="Proteomes" id="UP001610446">
    <property type="component" value="Unassembled WGS sequence"/>
</dbReference>